<protein>
    <submittedName>
        <fullName evidence="3">Flavin reductase family protein</fullName>
    </submittedName>
</protein>
<name>A0ABT4BCA5_9ACTN</name>
<dbReference type="InterPro" id="IPR012349">
    <property type="entry name" value="Split_barrel_FMN-bd"/>
</dbReference>
<dbReference type="Proteomes" id="UP001151002">
    <property type="component" value="Unassembled WGS sequence"/>
</dbReference>
<gene>
    <name evidence="3" type="ORF">OWR29_36950</name>
</gene>
<evidence type="ECO:0000313" key="4">
    <source>
        <dbReference type="Proteomes" id="UP001151002"/>
    </source>
</evidence>
<accession>A0ABT4BCA5</accession>
<dbReference type="EMBL" id="JAPNTZ010000016">
    <property type="protein sequence ID" value="MCY1143622.1"/>
    <property type="molecule type" value="Genomic_DNA"/>
</dbReference>
<organism evidence="3 4">
    <name type="scientific">Paractinoplanes pyxinae</name>
    <dbReference type="NCBI Taxonomy" id="2997416"/>
    <lineage>
        <taxon>Bacteria</taxon>
        <taxon>Bacillati</taxon>
        <taxon>Actinomycetota</taxon>
        <taxon>Actinomycetes</taxon>
        <taxon>Micromonosporales</taxon>
        <taxon>Micromonosporaceae</taxon>
        <taxon>Paractinoplanes</taxon>
    </lineage>
</organism>
<dbReference type="Pfam" id="PF01613">
    <property type="entry name" value="Flavin_Reduct"/>
    <property type="match status" value="1"/>
</dbReference>
<dbReference type="InterPro" id="IPR002563">
    <property type="entry name" value="Flavin_Rdtase-like_dom"/>
</dbReference>
<dbReference type="PANTHER" id="PTHR30466">
    <property type="entry name" value="FLAVIN REDUCTASE"/>
    <property type="match status" value="1"/>
</dbReference>
<evidence type="ECO:0000256" key="1">
    <source>
        <dbReference type="ARBA" id="ARBA00023002"/>
    </source>
</evidence>
<evidence type="ECO:0000259" key="2">
    <source>
        <dbReference type="SMART" id="SM00903"/>
    </source>
</evidence>
<sequence length="167" mass="17891">MTTGEDAVGEQDHRALRDALGTFATGVTIITMAAPDGSPGGLTVNSFTSVSLDPPLVLWCLRRRSRWRPVLAAAGRFAVNVLASHQRQESRRFAGRDESPFDRTAWQPGPDGVPLIDGALAHFVCRKRQDVDAGDHVIILGEVEGFSVGEGEPLVFHGGGYFTVGGH</sequence>
<comment type="caution">
    <text evidence="3">The sequence shown here is derived from an EMBL/GenBank/DDBJ whole genome shotgun (WGS) entry which is preliminary data.</text>
</comment>
<reference evidence="3" key="1">
    <citation type="submission" date="2022-11" db="EMBL/GenBank/DDBJ databases">
        <authorList>
            <person name="Somphong A."/>
            <person name="Phongsopitanun W."/>
        </authorList>
    </citation>
    <scope>NUCLEOTIDE SEQUENCE</scope>
    <source>
        <strain evidence="3">Pm04-4</strain>
    </source>
</reference>
<dbReference type="RefSeq" id="WP_267568154.1">
    <property type="nucleotide sequence ID" value="NZ_JAPNTZ010000016.1"/>
</dbReference>
<dbReference type="SUPFAM" id="SSF50475">
    <property type="entry name" value="FMN-binding split barrel"/>
    <property type="match status" value="1"/>
</dbReference>
<keyword evidence="1" id="KW-0560">Oxidoreductase</keyword>
<evidence type="ECO:0000313" key="3">
    <source>
        <dbReference type="EMBL" id="MCY1143622.1"/>
    </source>
</evidence>
<dbReference type="Gene3D" id="2.30.110.10">
    <property type="entry name" value="Electron Transport, Fmn-binding Protein, Chain A"/>
    <property type="match status" value="1"/>
</dbReference>
<dbReference type="InterPro" id="IPR050268">
    <property type="entry name" value="NADH-dep_flavin_reductase"/>
</dbReference>
<dbReference type="PANTHER" id="PTHR30466:SF1">
    <property type="entry name" value="FMN REDUCTASE (NADH) RUTF"/>
    <property type="match status" value="1"/>
</dbReference>
<keyword evidence="4" id="KW-1185">Reference proteome</keyword>
<dbReference type="SMART" id="SM00903">
    <property type="entry name" value="Flavin_Reduct"/>
    <property type="match status" value="1"/>
</dbReference>
<proteinExistence type="predicted"/>
<feature type="domain" description="Flavin reductase like" evidence="2">
    <location>
        <begin position="20"/>
        <end position="163"/>
    </location>
</feature>